<dbReference type="PANTHER" id="PTHR13976">
    <property type="entry name" value="HETEROGENEOUS NUCLEAR RIBONUCLEOPROTEIN-RELATED"/>
    <property type="match status" value="1"/>
</dbReference>
<feature type="compositionally biased region" description="Polar residues" evidence="3">
    <location>
        <begin position="48"/>
        <end position="62"/>
    </location>
</feature>
<feature type="region of interest" description="Disordered" evidence="3">
    <location>
        <begin position="294"/>
        <end position="327"/>
    </location>
</feature>
<proteinExistence type="predicted"/>
<dbReference type="EMBL" id="JAVFKD010000001">
    <property type="protein sequence ID" value="KAK5998982.1"/>
    <property type="molecule type" value="Genomic_DNA"/>
</dbReference>
<reference evidence="4 5" key="1">
    <citation type="submission" date="2024-01" db="EMBL/GenBank/DDBJ databases">
        <title>Complete genome of Cladobotryum mycophilum ATHUM6906.</title>
        <authorList>
            <person name="Christinaki A.C."/>
            <person name="Myridakis A.I."/>
            <person name="Kouvelis V.N."/>
        </authorList>
    </citation>
    <scope>NUCLEOTIDE SEQUENCE [LARGE SCALE GENOMIC DNA]</scope>
    <source>
        <strain evidence="4 5">ATHUM6906</strain>
    </source>
</reference>
<dbReference type="Proteomes" id="UP001338125">
    <property type="component" value="Unassembled WGS sequence"/>
</dbReference>
<dbReference type="InterPro" id="IPR012677">
    <property type="entry name" value="Nucleotide-bd_a/b_plait_sf"/>
</dbReference>
<feature type="region of interest" description="Disordered" evidence="3">
    <location>
        <begin position="47"/>
        <end position="126"/>
    </location>
</feature>
<evidence type="ECO:0000313" key="4">
    <source>
        <dbReference type="EMBL" id="KAK5998982.1"/>
    </source>
</evidence>
<keyword evidence="1" id="KW-0677">Repeat</keyword>
<name>A0ABR0T3J2_9HYPO</name>
<evidence type="ECO:0000256" key="1">
    <source>
        <dbReference type="ARBA" id="ARBA00022737"/>
    </source>
</evidence>
<evidence type="ECO:0000256" key="2">
    <source>
        <dbReference type="ARBA" id="ARBA00022884"/>
    </source>
</evidence>
<organism evidence="4 5">
    <name type="scientific">Cladobotryum mycophilum</name>
    <dbReference type="NCBI Taxonomy" id="491253"/>
    <lineage>
        <taxon>Eukaryota</taxon>
        <taxon>Fungi</taxon>
        <taxon>Dikarya</taxon>
        <taxon>Ascomycota</taxon>
        <taxon>Pezizomycotina</taxon>
        <taxon>Sordariomycetes</taxon>
        <taxon>Hypocreomycetidae</taxon>
        <taxon>Hypocreales</taxon>
        <taxon>Hypocreaceae</taxon>
        <taxon>Cladobotryum</taxon>
    </lineage>
</organism>
<feature type="compositionally biased region" description="Polar residues" evidence="3">
    <location>
        <begin position="138"/>
        <end position="149"/>
    </location>
</feature>
<evidence type="ECO:0000256" key="3">
    <source>
        <dbReference type="SAM" id="MobiDB-lite"/>
    </source>
</evidence>
<feature type="compositionally biased region" description="Polar residues" evidence="3">
    <location>
        <begin position="72"/>
        <end position="84"/>
    </location>
</feature>
<feature type="region of interest" description="Disordered" evidence="3">
    <location>
        <begin position="1"/>
        <end position="20"/>
    </location>
</feature>
<dbReference type="SUPFAM" id="SSF54928">
    <property type="entry name" value="RNA-binding domain, RBD"/>
    <property type="match status" value="1"/>
</dbReference>
<dbReference type="InterPro" id="IPR050666">
    <property type="entry name" value="ESRP"/>
</dbReference>
<feature type="region of interest" description="Disordered" evidence="3">
    <location>
        <begin position="138"/>
        <end position="181"/>
    </location>
</feature>
<comment type="caution">
    <text evidence="4">The sequence shown here is derived from an EMBL/GenBank/DDBJ whole genome shotgun (WGS) entry which is preliminary data.</text>
</comment>
<dbReference type="CDD" id="cd12254">
    <property type="entry name" value="RRM_hnRNPH_ESRPs_RBM12_like"/>
    <property type="match status" value="1"/>
</dbReference>
<feature type="compositionally biased region" description="Low complexity" evidence="3">
    <location>
        <begin position="85"/>
        <end position="101"/>
    </location>
</feature>
<keyword evidence="2" id="KW-0694">RNA-binding</keyword>
<feature type="compositionally biased region" description="Polar residues" evidence="3">
    <location>
        <begin position="308"/>
        <end position="326"/>
    </location>
</feature>
<accession>A0ABR0T3J2</accession>
<dbReference type="Gene3D" id="3.30.70.330">
    <property type="match status" value="1"/>
</dbReference>
<protein>
    <recommendedName>
        <fullName evidence="6">RRM domain-containing protein</fullName>
    </recommendedName>
</protein>
<sequence length="732" mass="81652">MAPHGMSYGDGLIVPPNSPEHEHLSAVAAGKRPTHFVRFAPDTFKGYDSSSVSPQSEASNNGYRFDHPQGAAQRSTLNPATNSWMPPSQFSAPSQASSAMPGYNNGAAAPQNGVASAPDNEGNPVDMARYEASQPVQYYQQSGPESVAQNPHPEHPHFQDSQSQINGANHGHHQQAQAPHVVTQSDLAASAYQGEQQVMSPGGYAPAIPQSQSFQSFQSFQGVMSPESTPPPRHGVHVNGHGYFSPYVDQMTTGRLTEPRNYAPRTSGLPVTSEPPPRFELDSVQNRPYAHQRLQSTGGAGSGRANPHMQTLSEVSSEVSNLQLDPNPQEVALSERSHMLKRLTDTPTGRPALADVMNPTNFPFVESAKQAKPMNHGVIKLRNIPFASKRSEIIAFLGRNSKILNDADEGVHIIMEKVTSKTMDAYVEFVTLEDAMKAVERHRSNLINGRLSRLGDRPIDVELSSQANLMKDLFPIARGIFWNGSTPEFKPYNPTAPWENFKGFVSEEEMVMLVKHVEVPHRSPFSRECPQRPYECLISTIKKFPWYLSDHITIRERRAIFKSTCELIRLLSKSIFNKDDLVNLSPFLLRRITQAAMTCPGFTHCMKDDIAWITNMGANDLAYYYQPLSAQRWRHQYALAAKPGIPGDVVEWYIQVIREQTHKDILNLPLRERSEIQKQGEETDMHWGYFWAEISYHMGPQFDKMTLAQAANAEFAAVERILTRAFTPQLTN</sequence>
<keyword evidence="5" id="KW-1185">Reference proteome</keyword>
<gene>
    <name evidence="4" type="ORF">PT974_01367</name>
</gene>
<evidence type="ECO:0008006" key="6">
    <source>
        <dbReference type="Google" id="ProtNLM"/>
    </source>
</evidence>
<evidence type="ECO:0000313" key="5">
    <source>
        <dbReference type="Proteomes" id="UP001338125"/>
    </source>
</evidence>
<dbReference type="InterPro" id="IPR035979">
    <property type="entry name" value="RBD_domain_sf"/>
</dbReference>